<dbReference type="EMBL" id="JBIAZU010000006">
    <property type="protein sequence ID" value="MFF5294001.1"/>
    <property type="molecule type" value="Genomic_DNA"/>
</dbReference>
<evidence type="ECO:0000313" key="3">
    <source>
        <dbReference type="Proteomes" id="UP001602245"/>
    </source>
</evidence>
<dbReference type="RefSeq" id="WP_281171494.1">
    <property type="nucleotide sequence ID" value="NZ_JBIAZU010000006.1"/>
</dbReference>
<keyword evidence="3" id="KW-1185">Reference proteome</keyword>
<comment type="caution">
    <text evidence="2">The sequence shown here is derived from an EMBL/GenBank/DDBJ whole genome shotgun (WGS) entry which is preliminary data.</text>
</comment>
<reference evidence="2 3" key="1">
    <citation type="submission" date="2024-10" db="EMBL/GenBank/DDBJ databases">
        <title>The Natural Products Discovery Center: Release of the First 8490 Sequenced Strains for Exploring Actinobacteria Biosynthetic Diversity.</title>
        <authorList>
            <person name="Kalkreuter E."/>
            <person name="Kautsar S.A."/>
            <person name="Yang D."/>
            <person name="Bader C.D."/>
            <person name="Teijaro C.N."/>
            <person name="Fluegel L."/>
            <person name="Davis C.M."/>
            <person name="Simpson J.R."/>
            <person name="Lauterbach L."/>
            <person name="Steele A.D."/>
            <person name="Gui C."/>
            <person name="Meng S."/>
            <person name="Li G."/>
            <person name="Viehrig K."/>
            <person name="Ye F."/>
            <person name="Su P."/>
            <person name="Kiefer A.F."/>
            <person name="Nichols A."/>
            <person name="Cepeda A.J."/>
            <person name="Yan W."/>
            <person name="Fan B."/>
            <person name="Jiang Y."/>
            <person name="Adhikari A."/>
            <person name="Zheng C.-J."/>
            <person name="Schuster L."/>
            <person name="Cowan T.M."/>
            <person name="Smanski M.J."/>
            <person name="Chevrette M.G."/>
            <person name="De Carvalho L.P.S."/>
            <person name="Shen B."/>
        </authorList>
    </citation>
    <scope>NUCLEOTIDE SEQUENCE [LARGE SCALE GENOMIC DNA]</scope>
    <source>
        <strain evidence="2 3">NPDC000087</strain>
    </source>
</reference>
<evidence type="ECO:0000256" key="1">
    <source>
        <dbReference type="SAM" id="MobiDB-lite"/>
    </source>
</evidence>
<sequence>MATGWGRGRQVPHCTASSTTSASARPRSCDRVTCNKYGPKRA</sequence>
<feature type="compositionally biased region" description="Low complexity" evidence="1">
    <location>
        <begin position="15"/>
        <end position="24"/>
    </location>
</feature>
<name>A0ABW6WP67_9ACTN</name>
<protein>
    <submittedName>
        <fullName evidence="2">Uncharacterized protein</fullName>
    </submittedName>
</protein>
<accession>A0ABW6WP67</accession>
<organism evidence="2 3">
    <name type="scientific">Paractinoplanes globisporus</name>
    <dbReference type="NCBI Taxonomy" id="113565"/>
    <lineage>
        <taxon>Bacteria</taxon>
        <taxon>Bacillati</taxon>
        <taxon>Actinomycetota</taxon>
        <taxon>Actinomycetes</taxon>
        <taxon>Micromonosporales</taxon>
        <taxon>Micromonosporaceae</taxon>
        <taxon>Paractinoplanes</taxon>
    </lineage>
</organism>
<evidence type="ECO:0000313" key="2">
    <source>
        <dbReference type="EMBL" id="MFF5294001.1"/>
    </source>
</evidence>
<feature type="region of interest" description="Disordered" evidence="1">
    <location>
        <begin position="1"/>
        <end position="29"/>
    </location>
</feature>
<proteinExistence type="predicted"/>
<dbReference type="Proteomes" id="UP001602245">
    <property type="component" value="Unassembled WGS sequence"/>
</dbReference>
<gene>
    <name evidence="2" type="ORF">ACFY35_31590</name>
</gene>